<gene>
    <name evidence="3" type="ORF">ENN98_06695</name>
</gene>
<feature type="binding site" evidence="2">
    <location>
        <begin position="190"/>
        <end position="192"/>
    </location>
    <ligand>
        <name>substrate</name>
    </ligand>
</feature>
<dbReference type="InterPro" id="IPR018520">
    <property type="entry name" value="UPP_synth-like_CS"/>
</dbReference>
<name>A0A7C2TK85_9BACT</name>
<sequence length="246" mass="28080">MPDQSRLPRHVAIIMDGNGRWARQQGNPRIIGHQAGVRSVQEVVKCARELGIKALTLYAFSTENWQRPGSEVENLMGLLQTYLESQLDKMLQNQVQLRTCGRIERLPPKVRQILERTMAKTAANDGLILNLALSYGSRDEILRATRHLALEAAQGRLQPEEITEELFGAQLDTSGLPDPDLMIRTGGEARLSNFLLWQLSYSELYFTRVLWPDFGREDFLAAIGDYQQRQRRFGRTGEQISDREQE</sequence>
<feature type="binding site" evidence="2">
    <location>
        <position position="33"/>
    </location>
    <ligand>
        <name>substrate</name>
    </ligand>
</feature>
<dbReference type="PANTHER" id="PTHR10291">
    <property type="entry name" value="DEHYDRODOLICHYL DIPHOSPHATE SYNTHASE FAMILY MEMBER"/>
    <property type="match status" value="1"/>
</dbReference>
<comment type="function">
    <text evidence="2">Catalyzes the condensation of isopentenyl diphosphate (IPP) with allylic pyrophosphates generating different type of terpenoids.</text>
</comment>
<dbReference type="Gene3D" id="3.40.1180.10">
    <property type="entry name" value="Decaprenyl diphosphate synthase-like"/>
    <property type="match status" value="1"/>
</dbReference>
<feature type="active site" evidence="2">
    <location>
        <position position="16"/>
    </location>
</feature>
<feature type="binding site" evidence="2">
    <location>
        <position position="67"/>
    </location>
    <ligand>
        <name>substrate</name>
    </ligand>
</feature>
<feature type="binding site" evidence="2">
    <location>
        <position position="21"/>
    </location>
    <ligand>
        <name>substrate</name>
    </ligand>
</feature>
<dbReference type="CDD" id="cd00475">
    <property type="entry name" value="Cis_IPPS"/>
    <property type="match status" value="1"/>
</dbReference>
<feature type="binding site" evidence="2">
    <location>
        <position position="65"/>
    </location>
    <ligand>
        <name>substrate</name>
    </ligand>
</feature>
<dbReference type="EC" id="2.5.1.-" evidence="2"/>
<keyword evidence="2" id="KW-0460">Magnesium</keyword>
<dbReference type="GO" id="GO:0045547">
    <property type="term" value="F:ditrans,polycis-polyprenyl diphosphate synthase [(2E,6E)-farnesyl diphosphate specific] activity"/>
    <property type="evidence" value="ECO:0007669"/>
    <property type="project" value="TreeGrafter"/>
</dbReference>
<feature type="binding site" evidence="2">
    <location>
        <position position="16"/>
    </location>
    <ligand>
        <name>Mg(2+)</name>
        <dbReference type="ChEBI" id="CHEBI:18420"/>
    </ligand>
</feature>
<dbReference type="NCBIfam" id="NF011405">
    <property type="entry name" value="PRK14830.1"/>
    <property type="match status" value="1"/>
</dbReference>
<evidence type="ECO:0000256" key="1">
    <source>
        <dbReference type="ARBA" id="ARBA00022679"/>
    </source>
</evidence>
<feature type="binding site" evidence="2">
    <location>
        <position position="203"/>
    </location>
    <ligand>
        <name>Mg(2+)</name>
        <dbReference type="ChEBI" id="CHEBI:18420"/>
    </ligand>
</feature>
<dbReference type="PROSITE" id="PS01066">
    <property type="entry name" value="UPP_SYNTHASE"/>
    <property type="match status" value="1"/>
</dbReference>
<organism evidence="3">
    <name type="scientific">Desulfurivibrio alkaliphilus</name>
    <dbReference type="NCBI Taxonomy" id="427923"/>
    <lineage>
        <taxon>Bacteria</taxon>
        <taxon>Pseudomonadati</taxon>
        <taxon>Thermodesulfobacteriota</taxon>
        <taxon>Desulfobulbia</taxon>
        <taxon>Desulfobulbales</taxon>
        <taxon>Desulfobulbaceae</taxon>
        <taxon>Desulfurivibrio</taxon>
    </lineage>
</organism>
<keyword evidence="2" id="KW-0479">Metal-binding</keyword>
<protein>
    <recommendedName>
        <fullName evidence="2">Isoprenyl transferase</fullName>
        <ecNumber evidence="2">2.5.1.-</ecNumber>
    </recommendedName>
</protein>
<accession>A0A7C2TK85</accession>
<comment type="caution">
    <text evidence="3">The sequence shown here is derived from an EMBL/GenBank/DDBJ whole genome shotgun (WGS) entry which is preliminary data.</text>
</comment>
<comment type="similarity">
    <text evidence="2">Belongs to the UPP synthase family.</text>
</comment>
<dbReference type="PANTHER" id="PTHR10291:SF0">
    <property type="entry name" value="DEHYDRODOLICHYL DIPHOSPHATE SYNTHASE 2"/>
    <property type="match status" value="1"/>
</dbReference>
<dbReference type="SUPFAM" id="SSF64005">
    <property type="entry name" value="Undecaprenyl diphosphate synthase"/>
    <property type="match status" value="1"/>
</dbReference>
<comment type="subunit">
    <text evidence="2">Homodimer.</text>
</comment>
<comment type="cofactor">
    <cofactor evidence="2">
        <name>Mg(2+)</name>
        <dbReference type="ChEBI" id="CHEBI:18420"/>
    </cofactor>
    <text evidence="2">Binds 2 magnesium ions per subunit.</text>
</comment>
<feature type="binding site" evidence="2">
    <location>
        <begin position="17"/>
        <end position="20"/>
    </location>
    <ligand>
        <name>substrate</name>
    </ligand>
</feature>
<feature type="binding site" evidence="2">
    <location>
        <begin position="61"/>
        <end position="63"/>
    </location>
    <ligand>
        <name>substrate</name>
    </ligand>
</feature>
<keyword evidence="1 2" id="KW-0808">Transferase</keyword>
<dbReference type="InterPro" id="IPR036424">
    <property type="entry name" value="UPP_synth-like_sf"/>
</dbReference>
<dbReference type="Pfam" id="PF01255">
    <property type="entry name" value="Prenyltransf"/>
    <property type="match status" value="1"/>
</dbReference>
<reference evidence="3" key="1">
    <citation type="journal article" date="2020" name="mSystems">
        <title>Genome- and Community-Level Interaction Insights into Carbon Utilization and Element Cycling Functions of Hydrothermarchaeota in Hydrothermal Sediment.</title>
        <authorList>
            <person name="Zhou Z."/>
            <person name="Liu Y."/>
            <person name="Xu W."/>
            <person name="Pan J."/>
            <person name="Luo Z.H."/>
            <person name="Li M."/>
        </authorList>
    </citation>
    <scope>NUCLEOTIDE SEQUENCE [LARGE SCALE GENOMIC DNA]</scope>
    <source>
        <strain evidence="3">SpSt-1224</strain>
    </source>
</reference>
<dbReference type="AlphaFoldDB" id="A0A7C2TK85"/>
<dbReference type="InterPro" id="IPR001441">
    <property type="entry name" value="UPP_synth-like"/>
</dbReference>
<dbReference type="EMBL" id="DSDS01000149">
    <property type="protein sequence ID" value="HET98365.1"/>
    <property type="molecule type" value="Genomic_DNA"/>
</dbReference>
<dbReference type="FunFam" id="3.40.1180.10:FF:000001">
    <property type="entry name" value="(2E,6E)-farnesyl-diphosphate-specific ditrans,polycis-undecaprenyl-diphosphate synthase"/>
    <property type="match status" value="1"/>
</dbReference>
<dbReference type="HAMAP" id="MF_01139">
    <property type="entry name" value="ISPT"/>
    <property type="match status" value="1"/>
</dbReference>
<dbReference type="GO" id="GO:0000287">
    <property type="term" value="F:magnesium ion binding"/>
    <property type="evidence" value="ECO:0007669"/>
    <property type="project" value="UniProtKB-UniRule"/>
</dbReference>
<feature type="active site" description="Proton acceptor" evidence="2">
    <location>
        <position position="64"/>
    </location>
</feature>
<dbReference type="GO" id="GO:0016094">
    <property type="term" value="P:polyprenol biosynthetic process"/>
    <property type="evidence" value="ECO:0007669"/>
    <property type="project" value="TreeGrafter"/>
</dbReference>
<evidence type="ECO:0000313" key="3">
    <source>
        <dbReference type="EMBL" id="HET98365.1"/>
    </source>
</evidence>
<evidence type="ECO:0000256" key="2">
    <source>
        <dbReference type="HAMAP-Rule" id="MF_01139"/>
    </source>
</evidence>
<feature type="binding site" evidence="2">
    <location>
        <position position="29"/>
    </location>
    <ligand>
        <name>substrate</name>
    </ligand>
</feature>
<proteinExistence type="inferred from homology"/>
<feature type="binding site" evidence="2">
    <location>
        <position position="184"/>
    </location>
    <ligand>
        <name>substrate</name>
    </ligand>
</feature>
<dbReference type="NCBIfam" id="TIGR00055">
    <property type="entry name" value="uppS"/>
    <property type="match status" value="1"/>
</dbReference>
<dbReference type="Proteomes" id="UP000885986">
    <property type="component" value="Unassembled WGS sequence"/>
</dbReference>